<organism evidence="6 7">
    <name type="scientific">Pandoraea eparura</name>
    <dbReference type="NCBI Taxonomy" id="2508291"/>
    <lineage>
        <taxon>Bacteria</taxon>
        <taxon>Pseudomonadati</taxon>
        <taxon>Pseudomonadota</taxon>
        <taxon>Betaproteobacteria</taxon>
        <taxon>Burkholderiales</taxon>
        <taxon>Burkholderiaceae</taxon>
        <taxon>Pandoraea</taxon>
    </lineage>
</organism>
<evidence type="ECO:0000256" key="4">
    <source>
        <dbReference type="RuleBase" id="RU362026"/>
    </source>
</evidence>
<dbReference type="GO" id="GO:0008170">
    <property type="term" value="F:N-methyltransferase activity"/>
    <property type="evidence" value="ECO:0007669"/>
    <property type="project" value="InterPro"/>
</dbReference>
<evidence type="ECO:0000256" key="3">
    <source>
        <dbReference type="ARBA" id="ARBA00022679"/>
    </source>
</evidence>
<comment type="similarity">
    <text evidence="1 4">Belongs to the N(4)/N(6)-methyltransferase family.</text>
</comment>
<sequence>MAEPQIPRYPVFSPRSSLSCLKDTRTRMTDLTDRKAPLDVLVGERPMDATDAAAARLEAREAAGELRARWAPGDITLRHADFLAHLHELDDGSVDLILADPPYGLGKDYGNDSDKRSGEDFLGWTYGWLEAALPKLAPRGSLYLFCTWQYAPELFVFLKQRMLMINEIIWDRRVPSMGGSTRRFSSVHDNIGFFAVSKDYYFDLDAVRVPYDAATKKARSRRIFEGSKWLELGYNPKDLWSISRLHRQDPERVDHPTQKPLHIIERMVLASCPPGGLVLDPFMGSGTTAVACALHGRRFVGFELNAHYHALANQRLQRLSDHVPHSSDVPSLASAG</sequence>
<evidence type="ECO:0000256" key="1">
    <source>
        <dbReference type="ARBA" id="ARBA00006594"/>
    </source>
</evidence>
<evidence type="ECO:0000313" key="7">
    <source>
        <dbReference type="Proteomes" id="UP000400981"/>
    </source>
</evidence>
<dbReference type="EMBL" id="CABPSH010000004">
    <property type="protein sequence ID" value="VVE08222.1"/>
    <property type="molecule type" value="Genomic_DNA"/>
</dbReference>
<dbReference type="PANTHER" id="PTHR13370:SF3">
    <property type="entry name" value="TRNA (GUANINE(10)-N2)-METHYLTRANSFERASE HOMOLOG"/>
    <property type="match status" value="1"/>
</dbReference>
<name>A0A5E4V7B5_9BURK</name>
<dbReference type="SUPFAM" id="SSF53335">
    <property type="entry name" value="S-adenosyl-L-methionine-dependent methyltransferases"/>
    <property type="match status" value="1"/>
</dbReference>
<reference evidence="6 7" key="1">
    <citation type="submission" date="2019-08" db="EMBL/GenBank/DDBJ databases">
        <authorList>
            <person name="Peeters C."/>
        </authorList>
    </citation>
    <scope>NUCLEOTIDE SEQUENCE [LARGE SCALE GENOMIC DNA]</scope>
    <source>
        <strain evidence="6 7">LMG 31012</strain>
    </source>
</reference>
<evidence type="ECO:0000259" key="5">
    <source>
        <dbReference type="Pfam" id="PF01555"/>
    </source>
</evidence>
<dbReference type="PRINTS" id="PR00508">
    <property type="entry name" value="S21N4MTFRASE"/>
</dbReference>
<dbReference type="PANTHER" id="PTHR13370">
    <property type="entry name" value="RNA METHYLASE-RELATED"/>
    <property type="match status" value="1"/>
</dbReference>
<dbReference type="GO" id="GO:0009007">
    <property type="term" value="F:site-specific DNA-methyltransferase (adenine-specific) activity"/>
    <property type="evidence" value="ECO:0007669"/>
    <property type="project" value="TreeGrafter"/>
</dbReference>
<evidence type="ECO:0000313" key="6">
    <source>
        <dbReference type="EMBL" id="VVE08222.1"/>
    </source>
</evidence>
<dbReference type="GO" id="GO:0003677">
    <property type="term" value="F:DNA binding"/>
    <property type="evidence" value="ECO:0007669"/>
    <property type="project" value="InterPro"/>
</dbReference>
<keyword evidence="2 6" id="KW-0489">Methyltransferase</keyword>
<gene>
    <name evidence="6" type="primary">rsrIM</name>
    <name evidence="6" type="ORF">PEP31012_02489</name>
</gene>
<protein>
    <recommendedName>
        <fullName evidence="4">Methyltransferase</fullName>
        <ecNumber evidence="4">2.1.1.-</ecNumber>
    </recommendedName>
</protein>
<dbReference type="GO" id="GO:0032259">
    <property type="term" value="P:methylation"/>
    <property type="evidence" value="ECO:0007669"/>
    <property type="project" value="UniProtKB-KW"/>
</dbReference>
<dbReference type="PROSITE" id="PS00092">
    <property type="entry name" value="N6_MTASE"/>
    <property type="match status" value="1"/>
</dbReference>
<dbReference type="InterPro" id="IPR029063">
    <property type="entry name" value="SAM-dependent_MTases_sf"/>
</dbReference>
<dbReference type="Gene3D" id="3.40.50.150">
    <property type="entry name" value="Vaccinia Virus protein VP39"/>
    <property type="match status" value="1"/>
</dbReference>
<dbReference type="InterPro" id="IPR002941">
    <property type="entry name" value="DNA_methylase_N4/N6"/>
</dbReference>
<proteinExistence type="inferred from homology"/>
<dbReference type="Proteomes" id="UP000400981">
    <property type="component" value="Unassembled WGS sequence"/>
</dbReference>
<evidence type="ECO:0000256" key="2">
    <source>
        <dbReference type="ARBA" id="ARBA00022603"/>
    </source>
</evidence>
<dbReference type="Pfam" id="PF01555">
    <property type="entry name" value="N6_N4_Mtase"/>
    <property type="match status" value="1"/>
</dbReference>
<dbReference type="InterPro" id="IPR001091">
    <property type="entry name" value="RM_Methyltransferase"/>
</dbReference>
<dbReference type="InterPro" id="IPR002052">
    <property type="entry name" value="DNA_methylase_N6_adenine_CS"/>
</dbReference>
<feature type="domain" description="DNA methylase N-4/N-6" evidence="5">
    <location>
        <begin position="94"/>
        <end position="313"/>
    </location>
</feature>
<keyword evidence="3 6" id="KW-0808">Transferase</keyword>
<dbReference type="AlphaFoldDB" id="A0A5E4V7B5"/>
<keyword evidence="7" id="KW-1185">Reference proteome</keyword>
<accession>A0A5E4V7B5</accession>
<dbReference type="EC" id="2.1.1.-" evidence="4"/>
<dbReference type="GO" id="GO:0005737">
    <property type="term" value="C:cytoplasm"/>
    <property type="evidence" value="ECO:0007669"/>
    <property type="project" value="TreeGrafter"/>
</dbReference>